<sequence>MKKCIWCSKTEEKVEFKKLAHTIPQTLGGKKTCQNVCDECNLYFGSYNNKLPPIETVIKETFNISRARFLQTDNQIGKNKALPKFSSIYFNVDFVKNKLALKAGYKYNAHFQEKISRQLKKGLYKIFLEETERQNQDGHNEKYDFIREFSRYDLGDYPVFYFERNHGIILMTKDWAKTPELFLHDDFKLKYLINEPCFFEFELLGHVFGIATSRHWQIAFDNYIKKTKEAKKDHFKSFKIVKNFNDIDLTLSILNG</sequence>
<evidence type="ECO:0000259" key="1">
    <source>
        <dbReference type="Pfam" id="PF14279"/>
    </source>
</evidence>
<feature type="domain" description="HNH endonuclease 5" evidence="1">
    <location>
        <begin position="4"/>
        <end position="46"/>
    </location>
</feature>
<accession>A0A1B9DT42</accession>
<keyword evidence="3" id="KW-1185">Reference proteome</keyword>
<evidence type="ECO:0000313" key="3">
    <source>
        <dbReference type="Proteomes" id="UP000093510"/>
    </source>
</evidence>
<dbReference type="STRING" id="1763534.GCA_001831475_01972"/>
<dbReference type="RefSeq" id="WP_066336564.1">
    <property type="nucleotide sequence ID" value="NZ_CP017688.1"/>
</dbReference>
<organism evidence="2 3">
    <name type="scientific">Flavobacterium crassostreae</name>
    <dbReference type="NCBI Taxonomy" id="1763534"/>
    <lineage>
        <taxon>Bacteria</taxon>
        <taxon>Pseudomonadati</taxon>
        <taxon>Bacteroidota</taxon>
        <taxon>Flavobacteriia</taxon>
        <taxon>Flavobacteriales</taxon>
        <taxon>Flavobacteriaceae</taxon>
        <taxon>Flavobacterium</taxon>
    </lineage>
</organism>
<dbReference type="InterPro" id="IPR029471">
    <property type="entry name" value="HNH_5"/>
</dbReference>
<gene>
    <name evidence="2" type="ORF">LPBF_11335</name>
</gene>
<dbReference type="Pfam" id="PF14279">
    <property type="entry name" value="HNH_5"/>
    <property type="match status" value="1"/>
</dbReference>
<dbReference type="OrthoDB" id="5184303at2"/>
<evidence type="ECO:0000313" key="2">
    <source>
        <dbReference type="EMBL" id="OCB72860.1"/>
    </source>
</evidence>
<dbReference type="Proteomes" id="UP000093510">
    <property type="component" value="Unassembled WGS sequence"/>
</dbReference>
<proteinExistence type="predicted"/>
<dbReference type="AlphaFoldDB" id="A0A1B9DT42"/>
<reference evidence="2 3" key="1">
    <citation type="submission" date="2016-03" db="EMBL/GenBank/DDBJ databases">
        <authorList>
            <person name="Ploux O."/>
        </authorList>
    </citation>
    <scope>NUCLEOTIDE SEQUENCE [LARGE SCALE GENOMIC DNA]</scope>
    <source>
        <strain evidence="2 3">LPB0076</strain>
    </source>
</reference>
<protein>
    <recommendedName>
        <fullName evidence="1">HNH endonuclease 5 domain-containing protein</fullName>
    </recommendedName>
</protein>
<dbReference type="EMBL" id="LVEP01000048">
    <property type="protein sequence ID" value="OCB72860.1"/>
    <property type="molecule type" value="Genomic_DNA"/>
</dbReference>
<comment type="caution">
    <text evidence="2">The sequence shown here is derived from an EMBL/GenBank/DDBJ whole genome shotgun (WGS) entry which is preliminary data.</text>
</comment>
<name>A0A1B9DT42_9FLAO</name>